<dbReference type="SMART" id="SM00494">
    <property type="entry name" value="ChtBD2"/>
    <property type="match status" value="4"/>
</dbReference>
<evidence type="ECO:0000259" key="8">
    <source>
        <dbReference type="PROSITE" id="PS50940"/>
    </source>
</evidence>
<dbReference type="GO" id="GO:0005576">
    <property type="term" value="C:extracellular region"/>
    <property type="evidence" value="ECO:0007669"/>
    <property type="project" value="InterPro"/>
</dbReference>
<evidence type="ECO:0000256" key="4">
    <source>
        <dbReference type="ARBA" id="ARBA00023157"/>
    </source>
</evidence>
<keyword evidence="2 7" id="KW-0732">Signal</keyword>
<dbReference type="GO" id="GO:0008061">
    <property type="term" value="F:chitin binding"/>
    <property type="evidence" value="ECO:0007669"/>
    <property type="project" value="UniProtKB-KW"/>
</dbReference>
<feature type="region of interest" description="Disordered" evidence="6">
    <location>
        <begin position="77"/>
        <end position="98"/>
    </location>
</feature>
<feature type="domain" description="Chitin-binding type-2" evidence="8">
    <location>
        <begin position="21"/>
        <end position="78"/>
    </location>
</feature>
<dbReference type="WBParaSite" id="MhA1_Contig75.frz3.gene10">
    <property type="protein sequence ID" value="MhA1_Contig75.frz3.gene10"/>
    <property type="gene ID" value="MhA1_Contig75.frz3.gene10"/>
</dbReference>
<reference evidence="10" key="1">
    <citation type="submission" date="2016-11" db="UniProtKB">
        <authorList>
            <consortium name="WormBaseParasite"/>
        </authorList>
    </citation>
    <scope>IDENTIFICATION</scope>
</reference>
<feature type="domain" description="Chitin-binding type-2" evidence="8">
    <location>
        <begin position="283"/>
        <end position="336"/>
    </location>
</feature>
<protein>
    <submittedName>
        <fullName evidence="10">Chitin-binding type-2 domain-containing protein</fullName>
    </submittedName>
</protein>
<dbReference type="PANTHER" id="PTHR23301:SF0">
    <property type="entry name" value="CHITIN-BINDING TYPE-2 DOMAIN-CONTAINING PROTEIN-RELATED"/>
    <property type="match status" value="1"/>
</dbReference>
<keyword evidence="4" id="KW-1015">Disulfide bond</keyword>
<dbReference type="Gene3D" id="2.170.140.10">
    <property type="entry name" value="Chitin binding domain"/>
    <property type="match status" value="3"/>
</dbReference>
<feature type="chain" id="PRO_5009316237" evidence="7">
    <location>
        <begin position="18"/>
        <end position="505"/>
    </location>
</feature>
<name>A0A1I8BWP7_MELHA</name>
<proteinExistence type="predicted"/>
<keyword evidence="3" id="KW-0677">Repeat</keyword>
<feature type="domain" description="Chitin-binding type-2" evidence="8">
    <location>
        <begin position="447"/>
        <end position="505"/>
    </location>
</feature>
<dbReference type="SUPFAM" id="SSF57625">
    <property type="entry name" value="Invertebrate chitin-binding proteins"/>
    <property type="match status" value="4"/>
</dbReference>
<evidence type="ECO:0000256" key="7">
    <source>
        <dbReference type="SAM" id="SignalP"/>
    </source>
</evidence>
<dbReference type="Pfam" id="PF01607">
    <property type="entry name" value="CBM_14"/>
    <property type="match status" value="3"/>
</dbReference>
<accession>A0A1I8BWP7</accession>
<organism evidence="9 10">
    <name type="scientific">Meloidogyne hapla</name>
    <name type="common">Root-knot nematode worm</name>
    <dbReference type="NCBI Taxonomy" id="6305"/>
    <lineage>
        <taxon>Eukaryota</taxon>
        <taxon>Metazoa</taxon>
        <taxon>Ecdysozoa</taxon>
        <taxon>Nematoda</taxon>
        <taxon>Chromadorea</taxon>
        <taxon>Rhabditida</taxon>
        <taxon>Tylenchina</taxon>
        <taxon>Tylenchomorpha</taxon>
        <taxon>Tylenchoidea</taxon>
        <taxon>Meloidogynidae</taxon>
        <taxon>Meloidogyninae</taxon>
        <taxon>Meloidogyne</taxon>
    </lineage>
</organism>
<keyword evidence="5" id="KW-0325">Glycoprotein</keyword>
<dbReference type="PROSITE" id="PS50940">
    <property type="entry name" value="CHIT_BIND_II"/>
    <property type="match status" value="3"/>
</dbReference>
<evidence type="ECO:0000256" key="5">
    <source>
        <dbReference type="ARBA" id="ARBA00023180"/>
    </source>
</evidence>
<dbReference type="Gene3D" id="3.20.20.80">
    <property type="entry name" value="Glycosidases"/>
    <property type="match status" value="1"/>
</dbReference>
<sequence length="505" mass="56336">MGFLIYFLLILSKCIFATKFHQPCNDTQPNFLANGPCEKFLTFCDGGLPYQYECPDSFFFNPASKFCERPEDFIQRSGGDDNIPTQTPNIQQKQLPTTQSPPMIVPTAQPPPLVVLPPFQPLPVVEPLLTFPIDDGGVYGDYQHFLVDSGVPSNLPFVGYLEEDDEVPSVFLPPSVQDDKPSVTYLEEDNEVPSVFLPPLGQEERFISSGKASAFAPLNSPADVGHDAFRPSPPLSFVQSGFAPINAHVDLGHDIFNTRGKRSTNDIEKCLGLLGNYSKNSNKTTCTHDEIPSGCRQFYFACLNGTRVQRYCPFGLFFNPLREMCQRREQIQICLPPSIPSKPKPLPPPKVSSRKQIVHSPSARPVLPSYAQYYPERFCSELPDGFYKHPRNHSRIIQCFGHQLFEYPPCLHGLVFNEVRGVCDYADNLPNSVTPVSSASSTKNVPLTVCSGGHNHGDHVVHPEKCSSFYRCVWGRLYPMTCPHGTAFNPHLSVCDYPKNVPNCK</sequence>
<dbReference type="InterPro" id="IPR002557">
    <property type="entry name" value="Chitin-bd_dom"/>
</dbReference>
<dbReference type="InterPro" id="IPR051940">
    <property type="entry name" value="Chitin_bind-dev_reg"/>
</dbReference>
<evidence type="ECO:0000256" key="3">
    <source>
        <dbReference type="ARBA" id="ARBA00022737"/>
    </source>
</evidence>
<feature type="signal peptide" evidence="7">
    <location>
        <begin position="1"/>
        <end position="17"/>
    </location>
</feature>
<keyword evidence="9" id="KW-1185">Reference proteome</keyword>
<keyword evidence="1" id="KW-0147">Chitin-binding</keyword>
<dbReference type="Proteomes" id="UP000095281">
    <property type="component" value="Unplaced"/>
</dbReference>
<dbReference type="AlphaFoldDB" id="A0A1I8BWP7"/>
<dbReference type="InterPro" id="IPR036508">
    <property type="entry name" value="Chitin-bd_dom_sf"/>
</dbReference>
<feature type="compositionally biased region" description="Polar residues" evidence="6">
    <location>
        <begin position="83"/>
        <end position="98"/>
    </location>
</feature>
<evidence type="ECO:0000313" key="9">
    <source>
        <dbReference type="Proteomes" id="UP000095281"/>
    </source>
</evidence>
<evidence type="ECO:0000313" key="10">
    <source>
        <dbReference type="WBParaSite" id="MhA1_Contig75.frz3.gene10"/>
    </source>
</evidence>
<evidence type="ECO:0000256" key="6">
    <source>
        <dbReference type="SAM" id="MobiDB-lite"/>
    </source>
</evidence>
<evidence type="ECO:0000256" key="2">
    <source>
        <dbReference type="ARBA" id="ARBA00022729"/>
    </source>
</evidence>
<dbReference type="PANTHER" id="PTHR23301">
    <property type="entry name" value="CHITIN BINDING PERITROPHIN-A"/>
    <property type="match status" value="1"/>
</dbReference>
<evidence type="ECO:0000256" key="1">
    <source>
        <dbReference type="ARBA" id="ARBA00022669"/>
    </source>
</evidence>